<feature type="compositionally biased region" description="Polar residues" evidence="1">
    <location>
        <begin position="189"/>
        <end position="198"/>
    </location>
</feature>
<accession>A0A444B9J1</accession>
<dbReference type="AlphaFoldDB" id="A0A444B9J1"/>
<evidence type="ECO:0000256" key="1">
    <source>
        <dbReference type="SAM" id="MobiDB-lite"/>
    </source>
</evidence>
<comment type="caution">
    <text evidence="2">The sequence shown here is derived from an EMBL/GenBank/DDBJ whole genome shotgun (WGS) entry which is preliminary data.</text>
</comment>
<protein>
    <submittedName>
        <fullName evidence="2">Uncharacterized protein</fullName>
    </submittedName>
</protein>
<keyword evidence="3" id="KW-1185">Reference proteome</keyword>
<feature type="region of interest" description="Disordered" evidence="1">
    <location>
        <begin position="175"/>
        <end position="198"/>
    </location>
</feature>
<proteinExistence type="predicted"/>
<gene>
    <name evidence="2" type="ORF">CWN80_02575</name>
</gene>
<dbReference type="Proteomes" id="UP000288711">
    <property type="component" value="Unassembled WGS sequence"/>
</dbReference>
<name>A0A444B9J1_9MICO</name>
<dbReference type="EMBL" id="PIPF01000002">
    <property type="protein sequence ID" value="RWU85057.1"/>
    <property type="molecule type" value="Genomic_DNA"/>
</dbReference>
<evidence type="ECO:0000313" key="2">
    <source>
        <dbReference type="EMBL" id="RWU85057.1"/>
    </source>
</evidence>
<evidence type="ECO:0000313" key="3">
    <source>
        <dbReference type="Proteomes" id="UP000288711"/>
    </source>
</evidence>
<sequence length="198" mass="20909">MLDMTDRSTFSAAGVDRIHATGRAVIDLAAGWPTRDTVLGGEAGPVWDVDAPLDRPITVDVVGPLGALRVEATTIRLLVGGDELVSVVGLTRSFDDGQRAADELRRTAEVLGLAPEPTTALVDRVVDGPVERRRRHGLHGGQALGIRGGVTLHRLPARGQAPALEVLEWSFTPLADQAPPAEGPASADPSAQDTWLRL</sequence>
<organism evidence="2 3">
    <name type="scientific">Janibacter hoylei PVAS-1</name>
    <dbReference type="NCBI Taxonomy" id="1210046"/>
    <lineage>
        <taxon>Bacteria</taxon>
        <taxon>Bacillati</taxon>
        <taxon>Actinomycetota</taxon>
        <taxon>Actinomycetes</taxon>
        <taxon>Micrococcales</taxon>
        <taxon>Intrasporangiaceae</taxon>
        <taxon>Janibacter</taxon>
    </lineage>
</organism>
<reference evidence="2 3" key="1">
    <citation type="journal article" date="2009" name="Int. J. Syst. Evol. Microbiol.">
        <title>Janibacter hoylei sp. nov., Bacillus isronensis sp. nov. and Bacillus aryabhattai sp. nov., isolated from cryotubes used for collecting air from the upper atmosphere.</title>
        <authorList>
            <person name="Shivaji S."/>
            <person name="Chaturvedi P."/>
            <person name="Begum Z."/>
            <person name="Pindi P.K."/>
            <person name="Manorama R."/>
            <person name="Padmanaban D.A."/>
            <person name="Shouche Y.S."/>
            <person name="Pawar S."/>
            <person name="Vaishampayan P."/>
            <person name="Dutt C.B."/>
            <person name="Datta G.N."/>
            <person name="Manchanda R.K."/>
            <person name="Rao U.R."/>
            <person name="Bhargava P.M."/>
            <person name="Narlikar J.V."/>
        </authorList>
    </citation>
    <scope>NUCLEOTIDE SEQUENCE [LARGE SCALE GENOMIC DNA]</scope>
    <source>
        <strain evidence="2 3">PVAS-1</strain>
    </source>
</reference>